<feature type="domain" description="AMP-dependent synthetase/ligase" evidence="1">
    <location>
        <begin position="102"/>
        <end position="298"/>
    </location>
</feature>
<comment type="caution">
    <text evidence="2">The sequence shown here is derived from an EMBL/GenBank/DDBJ whole genome shotgun (WGS) entry which is preliminary data.</text>
</comment>
<name>A0A921DR21_9BACT</name>
<dbReference type="Pfam" id="PF00501">
    <property type="entry name" value="AMP-binding"/>
    <property type="match status" value="1"/>
</dbReference>
<organism evidence="2 3">
    <name type="scientific">Mailhella massiliensis</name>
    <dbReference type="NCBI Taxonomy" id="1903261"/>
    <lineage>
        <taxon>Bacteria</taxon>
        <taxon>Pseudomonadati</taxon>
        <taxon>Thermodesulfobacteriota</taxon>
        <taxon>Desulfovibrionia</taxon>
        <taxon>Desulfovibrionales</taxon>
        <taxon>Desulfovibrionaceae</taxon>
        <taxon>Mailhella</taxon>
    </lineage>
</organism>
<dbReference type="SUPFAM" id="SSF56801">
    <property type="entry name" value="Acetyl-CoA synthetase-like"/>
    <property type="match status" value="1"/>
</dbReference>
<gene>
    <name evidence="2" type="ORF">K8W16_03030</name>
</gene>
<dbReference type="PANTHER" id="PTHR36932">
    <property type="entry name" value="CAPSULAR POLYSACCHARIDE BIOSYNTHESIS PROTEIN"/>
    <property type="match status" value="1"/>
</dbReference>
<sequence>MKRLLTPSCMDAWLEAQCGPADGLPFPERLEKARFVALRETLRRARDLSRWYGRTLKGLDLDVHTMDDMLRLPFTTPQDLREYREFLCIPQGDVQRIVTLQTSGSTDAPKRLAFSEKDLARTASFFAVGMAQLVHGGQTLMVLLPGAQCPDGVTDLLRKALSPAGVSVVPGTPEATPESLRSDLLQHRPHCLVAAPHQLAALYEEVKKDEFFCDVASCIEGIQSSGDILDAFVRDGLEEKLGCLVLDHYGMTETCFGGGVQCMAKNGYHLRELDLFLEILDPVSGLPVPDGETGEIVLTTLNREAMPLIRYRTGDAGAWLPGPCPCGSPLRRLSPLRGRYVYENGAPALRLVRKGGFYARTAPSSVF</sequence>
<reference evidence="2" key="2">
    <citation type="submission" date="2021-09" db="EMBL/GenBank/DDBJ databases">
        <authorList>
            <person name="Gilroy R."/>
        </authorList>
    </citation>
    <scope>NUCLEOTIDE SEQUENCE</scope>
    <source>
        <strain evidence="2">ChiGjej2B2-19336</strain>
    </source>
</reference>
<evidence type="ECO:0000313" key="3">
    <source>
        <dbReference type="Proteomes" id="UP000698963"/>
    </source>
</evidence>
<dbReference type="InterPro" id="IPR000873">
    <property type="entry name" value="AMP-dep_synth/lig_dom"/>
</dbReference>
<dbReference type="RefSeq" id="WP_304121036.1">
    <property type="nucleotide sequence ID" value="NZ_DYZA01000057.1"/>
</dbReference>
<dbReference type="PANTHER" id="PTHR36932:SF1">
    <property type="entry name" value="CAPSULAR POLYSACCHARIDE BIOSYNTHESIS PROTEIN"/>
    <property type="match status" value="1"/>
</dbReference>
<dbReference type="EMBL" id="DYZA01000057">
    <property type="protein sequence ID" value="HJD96606.1"/>
    <property type="molecule type" value="Genomic_DNA"/>
</dbReference>
<accession>A0A921DR21</accession>
<protein>
    <submittedName>
        <fullName evidence="2">AMP-binding protein</fullName>
    </submittedName>
</protein>
<reference evidence="2" key="1">
    <citation type="journal article" date="2021" name="PeerJ">
        <title>Extensive microbial diversity within the chicken gut microbiome revealed by metagenomics and culture.</title>
        <authorList>
            <person name="Gilroy R."/>
            <person name="Ravi A."/>
            <person name="Getino M."/>
            <person name="Pursley I."/>
            <person name="Horton D.L."/>
            <person name="Alikhan N.F."/>
            <person name="Baker D."/>
            <person name="Gharbi K."/>
            <person name="Hall N."/>
            <person name="Watson M."/>
            <person name="Adriaenssens E.M."/>
            <person name="Foster-Nyarko E."/>
            <person name="Jarju S."/>
            <person name="Secka A."/>
            <person name="Antonio M."/>
            <person name="Oren A."/>
            <person name="Chaudhuri R.R."/>
            <person name="La Ragione R."/>
            <person name="Hildebrand F."/>
            <person name="Pallen M.J."/>
        </authorList>
    </citation>
    <scope>NUCLEOTIDE SEQUENCE</scope>
    <source>
        <strain evidence="2">ChiGjej2B2-19336</strain>
    </source>
</reference>
<dbReference type="Gene3D" id="3.40.50.12780">
    <property type="entry name" value="N-terminal domain of ligase-like"/>
    <property type="match status" value="1"/>
</dbReference>
<proteinExistence type="predicted"/>
<dbReference type="Proteomes" id="UP000698963">
    <property type="component" value="Unassembled WGS sequence"/>
</dbReference>
<dbReference type="NCBIfam" id="NF045666">
    <property type="entry name" value="DVU1553_fam_AMP"/>
    <property type="match status" value="1"/>
</dbReference>
<dbReference type="InterPro" id="IPR053158">
    <property type="entry name" value="CapK_Type1_Caps_Biosynth"/>
</dbReference>
<evidence type="ECO:0000259" key="1">
    <source>
        <dbReference type="Pfam" id="PF00501"/>
    </source>
</evidence>
<evidence type="ECO:0000313" key="2">
    <source>
        <dbReference type="EMBL" id="HJD96606.1"/>
    </source>
</evidence>
<dbReference type="InterPro" id="IPR042099">
    <property type="entry name" value="ANL_N_sf"/>
</dbReference>
<dbReference type="AlphaFoldDB" id="A0A921DR21"/>